<accession>A0A1D3TUG8</accession>
<feature type="transmembrane region" description="Helical" evidence="1">
    <location>
        <begin position="51"/>
        <end position="71"/>
    </location>
</feature>
<reference evidence="2 3" key="1">
    <citation type="submission" date="2016-09" db="EMBL/GenBank/DDBJ databases">
        <authorList>
            <person name="Capua I."/>
            <person name="De Benedictis P."/>
            <person name="Joannis T."/>
            <person name="Lombin L.H."/>
            <person name="Cattoli G."/>
        </authorList>
    </citation>
    <scope>NUCLEOTIDE SEQUENCE [LARGE SCALE GENOMIC DNA]</scope>
    <source>
        <strain evidence="2 3">GluBS11</strain>
    </source>
</reference>
<protein>
    <submittedName>
        <fullName evidence="2">Uncharacterized protein</fullName>
    </submittedName>
</protein>
<evidence type="ECO:0000256" key="1">
    <source>
        <dbReference type="SAM" id="Phobius"/>
    </source>
</evidence>
<proteinExistence type="predicted"/>
<dbReference type="Proteomes" id="UP000199315">
    <property type="component" value="Unassembled WGS sequence"/>
</dbReference>
<keyword evidence="3" id="KW-1185">Reference proteome</keyword>
<gene>
    <name evidence="2" type="ORF">SAMN05421730_101338</name>
</gene>
<keyword evidence="1" id="KW-0472">Membrane</keyword>
<dbReference type="EMBL" id="FMKA01000013">
    <property type="protein sequence ID" value="SCP97731.1"/>
    <property type="molecule type" value="Genomic_DNA"/>
</dbReference>
<dbReference type="AlphaFoldDB" id="A0A1D3TUG8"/>
<evidence type="ECO:0000313" key="2">
    <source>
        <dbReference type="EMBL" id="SCP97731.1"/>
    </source>
</evidence>
<keyword evidence="1" id="KW-1133">Transmembrane helix</keyword>
<name>A0A1D3TUG8_9FIRM</name>
<feature type="transmembrane region" description="Helical" evidence="1">
    <location>
        <begin position="6"/>
        <end position="22"/>
    </location>
</feature>
<dbReference type="RefSeq" id="WP_091234122.1">
    <property type="nucleotide sequence ID" value="NZ_FMKA01000013.1"/>
</dbReference>
<organism evidence="2 3">
    <name type="scientific">Anaerobium acetethylicum</name>
    <dbReference type="NCBI Taxonomy" id="1619234"/>
    <lineage>
        <taxon>Bacteria</taxon>
        <taxon>Bacillati</taxon>
        <taxon>Bacillota</taxon>
        <taxon>Clostridia</taxon>
        <taxon>Lachnospirales</taxon>
        <taxon>Lachnospiraceae</taxon>
        <taxon>Anaerobium</taxon>
    </lineage>
</organism>
<sequence length="76" mass="7656">MKKMGIGAAIASVMIAIIGIILKAKENTSVSIIGGAEGPASIIISSKVNEGLGSVGIAIGIIVCIIGMVVWKTETF</sequence>
<evidence type="ECO:0000313" key="3">
    <source>
        <dbReference type="Proteomes" id="UP000199315"/>
    </source>
</evidence>
<keyword evidence="1" id="KW-0812">Transmembrane</keyword>